<dbReference type="InterPro" id="IPR011006">
    <property type="entry name" value="CheY-like_superfamily"/>
</dbReference>
<name>A0A644W7N2_9ZZZZ</name>
<sequence>MKKALIIEDEILAGRRMAGLLATVAPDFEIAGYCDSIESAVAFLKKQTPDLIMLDIQLGDGLSFEIFKQTEVHSPVIFTTAYDEYVFRAFELNSIDYLMKPVSKEALEKSIVKYRKFHDQLIPDRQLMSGLMDQSEKMYKQRFLVSSGASLLSVRTAEIAYFFSVEKSVFMMTNAGKSYDLDYSLDKLETVLPDKEFFRVNRQFLVSINAIKRISVLSKSRIKIVLEPDFKEEVFVSNARSREFRLWLDR</sequence>
<gene>
    <name evidence="3" type="primary">btsR_10</name>
    <name evidence="3" type="ORF">SDC9_45990</name>
</gene>
<reference evidence="3" key="1">
    <citation type="submission" date="2019-08" db="EMBL/GenBank/DDBJ databases">
        <authorList>
            <person name="Kucharzyk K."/>
            <person name="Murdoch R.W."/>
            <person name="Higgins S."/>
            <person name="Loffler F."/>
        </authorList>
    </citation>
    <scope>NUCLEOTIDE SEQUENCE</scope>
</reference>
<feature type="domain" description="Response regulatory" evidence="1">
    <location>
        <begin position="3"/>
        <end position="115"/>
    </location>
</feature>
<dbReference type="InterPro" id="IPR046947">
    <property type="entry name" value="LytR-like"/>
</dbReference>
<dbReference type="SUPFAM" id="SSF52172">
    <property type="entry name" value="CheY-like"/>
    <property type="match status" value="1"/>
</dbReference>
<proteinExistence type="predicted"/>
<comment type="caution">
    <text evidence="3">The sequence shown here is derived from an EMBL/GenBank/DDBJ whole genome shotgun (WGS) entry which is preliminary data.</text>
</comment>
<dbReference type="EMBL" id="VSSQ01000687">
    <property type="protein sequence ID" value="MPL99769.1"/>
    <property type="molecule type" value="Genomic_DNA"/>
</dbReference>
<evidence type="ECO:0000313" key="3">
    <source>
        <dbReference type="EMBL" id="MPL99769.1"/>
    </source>
</evidence>
<dbReference type="PANTHER" id="PTHR37299">
    <property type="entry name" value="TRANSCRIPTIONAL REGULATOR-RELATED"/>
    <property type="match status" value="1"/>
</dbReference>
<feature type="domain" description="HTH LytTR-type" evidence="2">
    <location>
        <begin position="143"/>
        <end position="250"/>
    </location>
</feature>
<dbReference type="Gene3D" id="2.40.50.1020">
    <property type="entry name" value="LytTr DNA-binding domain"/>
    <property type="match status" value="1"/>
</dbReference>
<dbReference type="Gene3D" id="3.40.50.2300">
    <property type="match status" value="1"/>
</dbReference>
<dbReference type="PROSITE" id="PS50110">
    <property type="entry name" value="RESPONSE_REGULATORY"/>
    <property type="match status" value="1"/>
</dbReference>
<protein>
    <submittedName>
        <fullName evidence="3">Transcriptional regulatory protein BtsR</fullName>
    </submittedName>
</protein>
<dbReference type="Pfam" id="PF00072">
    <property type="entry name" value="Response_reg"/>
    <property type="match status" value="1"/>
</dbReference>
<dbReference type="SMART" id="SM00448">
    <property type="entry name" value="REC"/>
    <property type="match status" value="1"/>
</dbReference>
<dbReference type="InterPro" id="IPR001789">
    <property type="entry name" value="Sig_transdc_resp-reg_receiver"/>
</dbReference>
<dbReference type="GO" id="GO:0000156">
    <property type="term" value="F:phosphorelay response regulator activity"/>
    <property type="evidence" value="ECO:0007669"/>
    <property type="project" value="InterPro"/>
</dbReference>
<organism evidence="3">
    <name type="scientific">bioreactor metagenome</name>
    <dbReference type="NCBI Taxonomy" id="1076179"/>
    <lineage>
        <taxon>unclassified sequences</taxon>
        <taxon>metagenomes</taxon>
        <taxon>ecological metagenomes</taxon>
    </lineage>
</organism>
<dbReference type="PROSITE" id="PS50930">
    <property type="entry name" value="HTH_LYTTR"/>
    <property type="match status" value="1"/>
</dbReference>
<evidence type="ECO:0000259" key="2">
    <source>
        <dbReference type="PROSITE" id="PS50930"/>
    </source>
</evidence>
<dbReference type="InterPro" id="IPR007492">
    <property type="entry name" value="LytTR_DNA-bd_dom"/>
</dbReference>
<dbReference type="AlphaFoldDB" id="A0A644W7N2"/>
<dbReference type="PANTHER" id="PTHR37299:SF1">
    <property type="entry name" value="STAGE 0 SPORULATION PROTEIN A HOMOLOG"/>
    <property type="match status" value="1"/>
</dbReference>
<accession>A0A644W7N2</accession>
<evidence type="ECO:0000259" key="1">
    <source>
        <dbReference type="PROSITE" id="PS50110"/>
    </source>
</evidence>
<dbReference type="Pfam" id="PF04397">
    <property type="entry name" value="LytTR"/>
    <property type="match status" value="1"/>
</dbReference>
<dbReference type="SMART" id="SM00850">
    <property type="entry name" value="LytTR"/>
    <property type="match status" value="1"/>
</dbReference>
<dbReference type="GO" id="GO:0003677">
    <property type="term" value="F:DNA binding"/>
    <property type="evidence" value="ECO:0007669"/>
    <property type="project" value="InterPro"/>
</dbReference>